<feature type="binding site" description="axial binding residue" evidence="18">
    <location>
        <position position="197"/>
    </location>
    <ligand>
        <name>heme b</name>
        <dbReference type="ChEBI" id="CHEBI:60344"/>
        <label>b566</label>
    </ligand>
    <ligandPart>
        <name>Fe</name>
        <dbReference type="ChEBI" id="CHEBI:18248"/>
    </ligandPart>
</feature>
<evidence type="ECO:0000256" key="4">
    <source>
        <dbReference type="ARBA" id="ARBA00013531"/>
    </source>
</evidence>
<feature type="binding site" description="axial binding residue" evidence="18">
    <location>
        <position position="84"/>
    </location>
    <ligand>
        <name>heme b</name>
        <dbReference type="ChEBI" id="CHEBI:60344"/>
        <label>b562</label>
    </ligand>
    <ligandPart>
        <name>Fe</name>
        <dbReference type="ChEBI" id="CHEBI:18248"/>
    </ligandPart>
</feature>
<dbReference type="InterPro" id="IPR016174">
    <property type="entry name" value="Di-haem_cyt_TM"/>
</dbReference>
<feature type="transmembrane region" description="Helical" evidence="19">
    <location>
        <begin position="111"/>
        <end position="134"/>
    </location>
</feature>
<dbReference type="CDD" id="cd00284">
    <property type="entry name" value="Cytochrome_b_N"/>
    <property type="match status" value="1"/>
</dbReference>
<feature type="transmembrane region" description="Helical" evidence="19">
    <location>
        <begin position="347"/>
        <end position="365"/>
    </location>
</feature>
<feature type="domain" description="Cytochrome b/b6 C-terminal region profile" evidence="21">
    <location>
        <begin position="211"/>
        <end position="381"/>
    </location>
</feature>
<keyword evidence="16 19" id="KW-0472">Membrane</keyword>
<dbReference type="PIRSF" id="PIRSF038885">
    <property type="entry name" value="COB"/>
    <property type="match status" value="1"/>
</dbReference>
<comment type="similarity">
    <text evidence="19">Belongs to the cytochrome b family.</text>
</comment>
<dbReference type="Gene3D" id="1.20.810.10">
    <property type="entry name" value="Cytochrome Bc1 Complex, Chain C"/>
    <property type="match status" value="1"/>
</dbReference>
<comment type="function">
    <text evidence="1 19">Component of the ubiquinol-cytochrome c reductase complex (complex III or cytochrome b-c1 complex) that is part of the mitochondrial respiratory chain. The b-c1 complex mediates electron transfer from ubiquinol to cytochrome c. Contributes to the generation of a proton gradient across the mitochondrial membrane that is then used for ATP synthesis.</text>
</comment>
<keyword evidence="11 19" id="KW-0249">Electron transport</keyword>
<feature type="transmembrane region" description="Helical" evidence="19">
    <location>
        <begin position="273"/>
        <end position="303"/>
    </location>
</feature>
<feature type="transmembrane region" description="Helical" evidence="19">
    <location>
        <begin position="221"/>
        <end position="245"/>
    </location>
</feature>
<dbReference type="EMBL" id="KT223644">
    <property type="protein sequence ID" value="ALD88454.1"/>
    <property type="molecule type" value="Genomic_DNA"/>
</dbReference>
<reference evidence="22" key="1">
    <citation type="submission" date="2015-06" db="EMBL/GenBank/DDBJ databases">
        <title>Sequencing and characterization of the Megachile sculpturalis (Hymenoptera: Megachilidae) mitochondrial genome.</title>
        <authorList>
            <person name="Su J.T."/>
            <person name="Zhang Y."/>
            <person name="Gu P."/>
            <person name="He B."/>
            <person name="Huang Y.D."/>
        </authorList>
    </citation>
    <scope>NUCLEOTIDE SEQUENCE</scope>
</reference>
<dbReference type="InterPro" id="IPR036150">
    <property type="entry name" value="Cyt_b/b6_C_sf"/>
</dbReference>
<evidence type="ECO:0000256" key="9">
    <source>
        <dbReference type="ARBA" id="ARBA00022723"/>
    </source>
</evidence>
<dbReference type="PANTHER" id="PTHR19271:SF16">
    <property type="entry name" value="CYTOCHROME B"/>
    <property type="match status" value="1"/>
</dbReference>
<evidence type="ECO:0000256" key="14">
    <source>
        <dbReference type="ARBA" id="ARBA00023075"/>
    </source>
</evidence>
<dbReference type="SUPFAM" id="SSF81648">
    <property type="entry name" value="a domain/subunit of cytochrome bc1 complex (Ubiquinol-cytochrome c reductase)"/>
    <property type="match status" value="1"/>
</dbReference>
<evidence type="ECO:0000256" key="7">
    <source>
        <dbReference type="ARBA" id="ARBA00022660"/>
    </source>
</evidence>
<keyword evidence="12 19" id="KW-1133">Transmembrane helix</keyword>
<dbReference type="InterPro" id="IPR005798">
    <property type="entry name" value="Cyt_b/b6_C"/>
</dbReference>
<comment type="cofactor">
    <cofactor evidence="18">
        <name>heme</name>
        <dbReference type="ChEBI" id="CHEBI:30413"/>
    </cofactor>
    <text evidence="18">Binds 2 heme groups non-covalently.</text>
</comment>
<feature type="transmembrane region" description="Helical" evidence="19">
    <location>
        <begin position="78"/>
        <end position="99"/>
    </location>
</feature>
<evidence type="ECO:0000256" key="2">
    <source>
        <dbReference type="ARBA" id="ARBA00004448"/>
    </source>
</evidence>
<evidence type="ECO:0000259" key="21">
    <source>
        <dbReference type="PROSITE" id="PS51003"/>
    </source>
</evidence>
<keyword evidence="7 19" id="KW-0679">Respiratory chain</keyword>
<keyword evidence="10" id="KW-0999">Mitochondrion inner membrane</keyword>
<dbReference type="Pfam" id="PF00033">
    <property type="entry name" value="Cytochrome_B"/>
    <property type="match status" value="1"/>
</dbReference>
<dbReference type="GO" id="GO:0046872">
    <property type="term" value="F:metal ion binding"/>
    <property type="evidence" value="ECO:0007669"/>
    <property type="project" value="UniProtKB-UniRule"/>
</dbReference>
<dbReference type="GO" id="GO:0045275">
    <property type="term" value="C:respiratory chain complex III"/>
    <property type="evidence" value="ECO:0007669"/>
    <property type="project" value="InterPro"/>
</dbReference>
<keyword evidence="8 19" id="KW-0812">Transmembrane</keyword>
<feature type="transmembrane region" description="Helical" evidence="19">
    <location>
        <begin position="146"/>
        <end position="167"/>
    </location>
</feature>
<evidence type="ECO:0000256" key="11">
    <source>
        <dbReference type="ARBA" id="ARBA00022982"/>
    </source>
</evidence>
<feature type="transmembrane region" description="Helical" evidence="19">
    <location>
        <begin position="324"/>
        <end position="341"/>
    </location>
</feature>
<dbReference type="InterPro" id="IPR048260">
    <property type="entry name" value="Cytochrome_b_C_euk/bac"/>
</dbReference>
<name>A0A0M4LBQ8_9HYME</name>
<evidence type="ECO:0000256" key="8">
    <source>
        <dbReference type="ARBA" id="ARBA00022692"/>
    </source>
</evidence>
<evidence type="ECO:0000259" key="20">
    <source>
        <dbReference type="PROSITE" id="PS51002"/>
    </source>
</evidence>
<dbReference type="CDD" id="cd00290">
    <property type="entry name" value="cytochrome_b_C"/>
    <property type="match status" value="1"/>
</dbReference>
<keyword evidence="6 18" id="KW-0349">Heme</keyword>
<evidence type="ECO:0000256" key="19">
    <source>
        <dbReference type="RuleBase" id="RU362117"/>
    </source>
</evidence>
<evidence type="ECO:0000256" key="16">
    <source>
        <dbReference type="ARBA" id="ARBA00023136"/>
    </source>
</evidence>
<sequence>MFIKIMKNNKLLNIMNNSVIILPTPVNINYFWNFGSLLGMFLLIQLITGLLLSMNYCPNMNMAFYSIINIMKNINSGWLIRDIHMNGASFYFLCMYMHISRNIYYHCYLNSHVWNIGILILFMSMGTAFMGYVLPWGQMSFWGATVITNLISAVPYIGDSIVLWIWGGFSINNATLNRFFSFHFIFPLMIFMMVIMHLFFLHMNGSSNPFGTNSNIYKIPFNPYFIIKDLIGFILMLLIFLFIILEMPYYLSDPDNFIPANPMNTPPHIKPEWYFLFAYSILRCIPNKLGGVLALFFSIFILFSMPMMKFNKLSTNKFLPNNQVMFWLFINSFIMLTWLGGQNIEVPFIYLNMLFTNIYFLFFFINPLSMKLWEKSLFKNVIIKNYIVPPKLILVKNIIIKNNDIFKHLKY</sequence>
<feature type="transmembrane region" description="Helical" evidence="19">
    <location>
        <begin position="38"/>
        <end position="57"/>
    </location>
</feature>
<dbReference type="GO" id="GO:0005743">
    <property type="term" value="C:mitochondrial inner membrane"/>
    <property type="evidence" value="ECO:0007669"/>
    <property type="project" value="UniProtKB-SubCell"/>
</dbReference>
<dbReference type="PANTHER" id="PTHR19271">
    <property type="entry name" value="CYTOCHROME B"/>
    <property type="match status" value="1"/>
</dbReference>
<evidence type="ECO:0000256" key="1">
    <source>
        <dbReference type="ARBA" id="ARBA00002566"/>
    </source>
</evidence>
<dbReference type="GO" id="GO:0006122">
    <property type="term" value="P:mitochondrial electron transport, ubiquinol to cytochrome c"/>
    <property type="evidence" value="ECO:0007669"/>
    <property type="project" value="TreeGrafter"/>
</dbReference>
<keyword evidence="9 18" id="KW-0479">Metal-binding</keyword>
<evidence type="ECO:0000313" key="22">
    <source>
        <dbReference type="EMBL" id="ALD88454.1"/>
    </source>
</evidence>
<dbReference type="AlphaFoldDB" id="A0A0M4LBQ8"/>
<feature type="binding site" description="axial binding residue" evidence="18">
    <location>
        <position position="183"/>
    </location>
    <ligand>
        <name>heme b</name>
        <dbReference type="ChEBI" id="CHEBI:60344"/>
        <label>b562</label>
    </ligand>
    <ligandPart>
        <name>Fe</name>
        <dbReference type="ChEBI" id="CHEBI:18248"/>
    </ligandPart>
</feature>
<evidence type="ECO:0000256" key="12">
    <source>
        <dbReference type="ARBA" id="ARBA00022989"/>
    </source>
</evidence>
<dbReference type="InterPro" id="IPR048259">
    <property type="entry name" value="Cytochrome_b_N_euk/bac"/>
</dbReference>
<dbReference type="GO" id="GO:0016491">
    <property type="term" value="F:oxidoreductase activity"/>
    <property type="evidence" value="ECO:0007669"/>
    <property type="project" value="UniProtKB-UniRule"/>
</dbReference>
<feature type="transmembrane region" description="Helical" evidence="19">
    <location>
        <begin position="179"/>
        <end position="200"/>
    </location>
</feature>
<evidence type="ECO:0000256" key="10">
    <source>
        <dbReference type="ARBA" id="ARBA00022792"/>
    </source>
</evidence>
<comment type="cofactor">
    <cofactor evidence="19">
        <name>heme b</name>
        <dbReference type="ChEBI" id="CHEBI:60344"/>
    </cofactor>
    <text evidence="19">Binds 2 heme groups non-covalently.</text>
</comment>
<comment type="subunit">
    <text evidence="3">The main subunits of complex b-c1 are: cytochrome b, cytochrome c1 and the Rieske protein.</text>
</comment>
<comment type="subcellular location">
    <subcellularLocation>
        <location evidence="2">Mitochondrion inner membrane</location>
        <topology evidence="2">Multi-pass membrane protein</topology>
    </subcellularLocation>
</comment>
<dbReference type="GO" id="GO:0008121">
    <property type="term" value="F:quinol-cytochrome-c reductase activity"/>
    <property type="evidence" value="ECO:0007669"/>
    <property type="project" value="InterPro"/>
</dbReference>
<evidence type="ECO:0000256" key="3">
    <source>
        <dbReference type="ARBA" id="ARBA00011649"/>
    </source>
</evidence>
<dbReference type="SUPFAM" id="SSF81342">
    <property type="entry name" value="Transmembrane di-heme cytochromes"/>
    <property type="match status" value="1"/>
</dbReference>
<feature type="domain" description="Cytochrome b/b6 N-terminal region profile" evidence="20">
    <location>
        <begin position="2"/>
        <end position="210"/>
    </location>
</feature>
<accession>A0A0M4LBQ8</accession>
<proteinExistence type="inferred from homology"/>
<geneLocation type="mitochondrion" evidence="22"/>
<evidence type="ECO:0000256" key="17">
    <source>
        <dbReference type="PIRSR" id="PIRSR038885-1"/>
    </source>
</evidence>
<keyword evidence="15 19" id="KW-0496">Mitochondrion</keyword>
<organism evidence="22">
    <name type="scientific">Megachile sculpturalis</name>
    <dbReference type="NCBI Taxonomy" id="1004196"/>
    <lineage>
        <taxon>Eukaryota</taxon>
        <taxon>Metazoa</taxon>
        <taxon>Ecdysozoa</taxon>
        <taxon>Arthropoda</taxon>
        <taxon>Hexapoda</taxon>
        <taxon>Insecta</taxon>
        <taxon>Pterygota</taxon>
        <taxon>Neoptera</taxon>
        <taxon>Endopterygota</taxon>
        <taxon>Hymenoptera</taxon>
        <taxon>Apocrita</taxon>
        <taxon>Aculeata</taxon>
        <taxon>Apoidea</taxon>
        <taxon>Anthophila</taxon>
        <taxon>Megachilidae</taxon>
        <taxon>Megachilinae</taxon>
        <taxon>Megachile</taxon>
    </lineage>
</organism>
<protein>
    <recommendedName>
        <fullName evidence="4 19">Cytochrome b</fullName>
    </recommendedName>
</protein>
<evidence type="ECO:0000256" key="13">
    <source>
        <dbReference type="ARBA" id="ARBA00023004"/>
    </source>
</evidence>
<dbReference type="PROSITE" id="PS51002">
    <property type="entry name" value="CYTB_NTER"/>
    <property type="match status" value="1"/>
</dbReference>
<evidence type="ECO:0000256" key="18">
    <source>
        <dbReference type="PIRSR" id="PIRSR038885-2"/>
    </source>
</evidence>
<keyword evidence="13 18" id="KW-0408">Iron</keyword>
<dbReference type="InterPro" id="IPR027387">
    <property type="entry name" value="Cytb/b6-like_sf"/>
</dbReference>
<evidence type="ECO:0000256" key="6">
    <source>
        <dbReference type="ARBA" id="ARBA00022617"/>
    </source>
</evidence>
<feature type="binding site" description="axial binding residue" evidence="18">
    <location>
        <position position="98"/>
    </location>
    <ligand>
        <name>heme b</name>
        <dbReference type="ChEBI" id="CHEBI:60344"/>
        <label>b566</label>
    </ligand>
    <ligandPart>
        <name>Fe</name>
        <dbReference type="ChEBI" id="CHEBI:18248"/>
    </ligandPart>
</feature>
<dbReference type="Pfam" id="PF00032">
    <property type="entry name" value="Cytochrom_B_C"/>
    <property type="match status" value="1"/>
</dbReference>
<keyword evidence="14" id="KW-0830">Ubiquinone</keyword>
<dbReference type="InterPro" id="IPR005797">
    <property type="entry name" value="Cyt_b/b6_N"/>
</dbReference>
<dbReference type="InterPro" id="IPR030689">
    <property type="entry name" value="Cytochrome_b"/>
</dbReference>
<evidence type="ECO:0000256" key="15">
    <source>
        <dbReference type="ARBA" id="ARBA00023128"/>
    </source>
</evidence>
<feature type="binding site" evidence="17">
    <location>
        <position position="202"/>
    </location>
    <ligand>
        <name>a ubiquinone</name>
        <dbReference type="ChEBI" id="CHEBI:16389"/>
    </ligand>
</feature>
<keyword evidence="5 19" id="KW-0813">Transport</keyword>
<dbReference type="PROSITE" id="PS51003">
    <property type="entry name" value="CYTB_CTER"/>
    <property type="match status" value="1"/>
</dbReference>
<evidence type="ECO:0000256" key="5">
    <source>
        <dbReference type="ARBA" id="ARBA00022448"/>
    </source>
</evidence>
<gene>
    <name evidence="22" type="primary">CYTB</name>
</gene>